<dbReference type="Pfam" id="PF03808">
    <property type="entry name" value="Glyco_tran_WecG"/>
    <property type="match status" value="1"/>
</dbReference>
<organism evidence="3 4">
    <name type="scientific">Candidatus Blackburnbacteria bacterium RIFCSPLOWO2_01_FULL_40_20</name>
    <dbReference type="NCBI Taxonomy" id="1797519"/>
    <lineage>
        <taxon>Bacteria</taxon>
        <taxon>Candidatus Blackburniibacteriota</taxon>
    </lineage>
</organism>
<accession>A0A1G1VBL9</accession>
<evidence type="ECO:0000256" key="2">
    <source>
        <dbReference type="ARBA" id="ARBA00022679"/>
    </source>
</evidence>
<dbReference type="InterPro" id="IPR004629">
    <property type="entry name" value="WecG_TagA_CpsF"/>
</dbReference>
<dbReference type="GO" id="GO:0016758">
    <property type="term" value="F:hexosyltransferase activity"/>
    <property type="evidence" value="ECO:0007669"/>
    <property type="project" value="TreeGrafter"/>
</dbReference>
<dbReference type="EMBL" id="MHCC01000024">
    <property type="protein sequence ID" value="OGY12810.1"/>
    <property type="molecule type" value="Genomic_DNA"/>
</dbReference>
<dbReference type="CDD" id="cd06533">
    <property type="entry name" value="Glyco_transf_WecG_TagA"/>
    <property type="match status" value="1"/>
</dbReference>
<sequence length="300" mass="33750">MQNRLKYTHEVTNKERFIVPVLGINVDSTELVEVLKQICEWIEAKSVKRPRLVVTPNPEILLQATHDRELAKILNNADLSLPDGVGTVAAMHFISLPTTKNSFVKPTTLLFQGVKTGLDLLLQKNSSLSRVPGRVVFDELVKLSTERGWRVFLMGGKAGVAQEAAKRLKVRFPILEVQFDAGPWLGEDGKPARDKDADTEKQIIDKINRFKPDLLFVGFGATKQEKWLACNLPELNVRVAMTIGGVLDYAAGVVPTPPRAFEKAGFEWLWRLFTQKGRAWRIFNAVVVFPAKVYLYKLRS</sequence>
<dbReference type="AlphaFoldDB" id="A0A1G1VBL9"/>
<comment type="caution">
    <text evidence="3">The sequence shown here is derived from an EMBL/GenBank/DDBJ whole genome shotgun (WGS) entry which is preliminary data.</text>
</comment>
<reference evidence="3 4" key="1">
    <citation type="journal article" date="2016" name="Nat. Commun.">
        <title>Thousands of microbial genomes shed light on interconnected biogeochemical processes in an aquifer system.</title>
        <authorList>
            <person name="Anantharaman K."/>
            <person name="Brown C.T."/>
            <person name="Hug L.A."/>
            <person name="Sharon I."/>
            <person name="Castelle C.J."/>
            <person name="Probst A.J."/>
            <person name="Thomas B.C."/>
            <person name="Singh A."/>
            <person name="Wilkins M.J."/>
            <person name="Karaoz U."/>
            <person name="Brodie E.L."/>
            <person name="Williams K.H."/>
            <person name="Hubbard S.S."/>
            <person name="Banfield J.F."/>
        </authorList>
    </citation>
    <scope>NUCLEOTIDE SEQUENCE [LARGE SCALE GENOMIC DNA]</scope>
</reference>
<name>A0A1G1VBL9_9BACT</name>
<keyword evidence="2" id="KW-0808">Transferase</keyword>
<evidence type="ECO:0000256" key="1">
    <source>
        <dbReference type="ARBA" id="ARBA00022676"/>
    </source>
</evidence>
<dbReference type="Proteomes" id="UP000178659">
    <property type="component" value="Unassembled WGS sequence"/>
</dbReference>
<dbReference type="PANTHER" id="PTHR34136">
    <property type="match status" value="1"/>
</dbReference>
<gene>
    <name evidence="3" type="ORF">A3A77_02960</name>
</gene>
<protein>
    <submittedName>
        <fullName evidence="3">Uncharacterized protein</fullName>
    </submittedName>
</protein>
<evidence type="ECO:0000313" key="3">
    <source>
        <dbReference type="EMBL" id="OGY12810.1"/>
    </source>
</evidence>
<dbReference type="NCBIfam" id="TIGR00696">
    <property type="entry name" value="wecG_tagA_cpsF"/>
    <property type="match status" value="1"/>
</dbReference>
<dbReference type="PANTHER" id="PTHR34136:SF1">
    <property type="entry name" value="UDP-N-ACETYL-D-MANNOSAMINURONIC ACID TRANSFERASE"/>
    <property type="match status" value="1"/>
</dbReference>
<evidence type="ECO:0000313" key="4">
    <source>
        <dbReference type="Proteomes" id="UP000178659"/>
    </source>
</evidence>
<keyword evidence="1" id="KW-0328">Glycosyltransferase</keyword>
<proteinExistence type="predicted"/>